<proteinExistence type="predicted"/>
<accession>A0AAD9CY53</accession>
<reference evidence="2" key="1">
    <citation type="submission" date="2023-02" db="EMBL/GenBank/DDBJ databases">
        <title>Identification and recombinant expression of a fungal hydrolase from Papiliotrema laurentii that hydrolyzes apple cutin and clears colloidal polyester polyurethane.</title>
        <authorList>
            <consortium name="DOE Joint Genome Institute"/>
            <person name="Roman V.A."/>
            <person name="Bojanowski C."/>
            <person name="Crable B.R."/>
            <person name="Wagner D.N."/>
            <person name="Hung C.S."/>
            <person name="Nadeau L.J."/>
            <person name="Schratz L."/>
            <person name="Haridas S."/>
            <person name="Pangilinan J."/>
            <person name="Lipzen A."/>
            <person name="Na H."/>
            <person name="Yan M."/>
            <person name="Ng V."/>
            <person name="Grigoriev I.V."/>
            <person name="Spatafora J.W."/>
            <person name="Barlow D."/>
            <person name="Biffinger J."/>
            <person name="Kelley-Loughnane N."/>
            <person name="Varaljay V.A."/>
            <person name="Crookes-Goodson W.J."/>
        </authorList>
    </citation>
    <scope>NUCLEOTIDE SEQUENCE</scope>
    <source>
        <strain evidence="2">5307AH</strain>
    </source>
</reference>
<sequence length="349" mass="38468">MLPPSPKKQASSPNGIRNDVEKLQVDLQCAKALLLHTPLSPPRTASHVSFTSAKTAPSIRALKPPVPKALLSRMAAPFRRLRARSQQNKYDKMEETKSLLSDRRGSADSDTTLVEDSLFSDLEPVPTGPSGAPDAAGQILEILAPIIGSLQRLTPRLETVQHDGEKLRHDLEALCEHTLDLLDELTEKTSTRGPYRDEHDLEMTSLMLDALRKKVEKEQMSMQRSSSLEVDYTETEHTDSDGEDERARQVIDRREVNTGPLLPASRNPFIVHSTSIALSSTRRSSVTGKAVPIGMGPSTAFAGNQQSWTQNVIRLGSFQNSMLFSPSPVAVRPNAMIARPYQPLHMPVD</sequence>
<organism evidence="2 3">
    <name type="scientific">Papiliotrema laurentii</name>
    <name type="common">Cryptococcus laurentii</name>
    <dbReference type="NCBI Taxonomy" id="5418"/>
    <lineage>
        <taxon>Eukaryota</taxon>
        <taxon>Fungi</taxon>
        <taxon>Dikarya</taxon>
        <taxon>Basidiomycota</taxon>
        <taxon>Agaricomycotina</taxon>
        <taxon>Tremellomycetes</taxon>
        <taxon>Tremellales</taxon>
        <taxon>Rhynchogastremaceae</taxon>
        <taxon>Papiliotrema</taxon>
    </lineage>
</organism>
<feature type="compositionally biased region" description="Basic and acidic residues" evidence="1">
    <location>
        <begin position="89"/>
        <end position="107"/>
    </location>
</feature>
<evidence type="ECO:0000256" key="1">
    <source>
        <dbReference type="SAM" id="MobiDB-lite"/>
    </source>
</evidence>
<feature type="compositionally biased region" description="Basic and acidic residues" evidence="1">
    <location>
        <begin position="234"/>
        <end position="246"/>
    </location>
</feature>
<dbReference type="AlphaFoldDB" id="A0AAD9CY53"/>
<keyword evidence="3" id="KW-1185">Reference proteome</keyword>
<comment type="caution">
    <text evidence="2">The sequence shown here is derived from an EMBL/GenBank/DDBJ whole genome shotgun (WGS) entry which is preliminary data.</text>
</comment>
<evidence type="ECO:0000313" key="2">
    <source>
        <dbReference type="EMBL" id="KAK1924154.1"/>
    </source>
</evidence>
<name>A0AAD9CY53_PAPLA</name>
<feature type="region of interest" description="Disordered" evidence="1">
    <location>
        <begin position="217"/>
        <end position="246"/>
    </location>
</feature>
<protein>
    <submittedName>
        <fullName evidence="2">Uncharacterized protein</fullName>
    </submittedName>
</protein>
<dbReference type="EMBL" id="JAODAN010000005">
    <property type="protein sequence ID" value="KAK1924154.1"/>
    <property type="molecule type" value="Genomic_DNA"/>
</dbReference>
<gene>
    <name evidence="2" type="ORF">DB88DRAFT_526767</name>
</gene>
<evidence type="ECO:0000313" key="3">
    <source>
        <dbReference type="Proteomes" id="UP001182556"/>
    </source>
</evidence>
<dbReference type="Proteomes" id="UP001182556">
    <property type="component" value="Unassembled WGS sequence"/>
</dbReference>
<feature type="region of interest" description="Disordered" evidence="1">
    <location>
        <begin position="84"/>
        <end position="111"/>
    </location>
</feature>